<proteinExistence type="predicted"/>
<organism evidence="3 4">
    <name type="scientific">Parvularcula mediterranea</name>
    <dbReference type="NCBI Taxonomy" id="2732508"/>
    <lineage>
        <taxon>Bacteria</taxon>
        <taxon>Pseudomonadati</taxon>
        <taxon>Pseudomonadota</taxon>
        <taxon>Alphaproteobacteria</taxon>
        <taxon>Parvularculales</taxon>
        <taxon>Parvularculaceae</taxon>
        <taxon>Parvularcula</taxon>
    </lineage>
</organism>
<dbReference type="AlphaFoldDB" id="A0A7Y3RND6"/>
<keyword evidence="4" id="KW-1185">Reference proteome</keyword>
<dbReference type="PROSITE" id="PS51257">
    <property type="entry name" value="PROKAR_LIPOPROTEIN"/>
    <property type="match status" value="1"/>
</dbReference>
<gene>
    <name evidence="3" type="ORF">HK107_12975</name>
</gene>
<dbReference type="SMART" id="SM00867">
    <property type="entry name" value="YceI"/>
    <property type="match status" value="1"/>
</dbReference>
<comment type="caution">
    <text evidence="3">The sequence shown here is derived from an EMBL/GenBank/DDBJ whole genome shotgun (WGS) entry which is preliminary data.</text>
</comment>
<feature type="chain" id="PRO_5031065059" evidence="1">
    <location>
        <begin position="28"/>
        <end position="207"/>
    </location>
</feature>
<name>A0A7Y3RND6_9PROT</name>
<dbReference type="InterPro" id="IPR007372">
    <property type="entry name" value="Lipid/polyisoprenoid-bd_YceI"/>
</dbReference>
<dbReference type="PANTHER" id="PTHR34406:SF1">
    <property type="entry name" value="PROTEIN YCEI"/>
    <property type="match status" value="1"/>
</dbReference>
<dbReference type="InterPro" id="IPR036761">
    <property type="entry name" value="TTHA0802/YceI-like_sf"/>
</dbReference>
<sequence length="207" mass="22214">MVHGRKRLAFSLAFLLAACATSAPQPANSLTVEALRTLPTQTYALAPADASIQFSARPVAFPAVNGTFSKFDGAVDIVMASEDEVNVQATVDLSSVEIGNQWSENLVKSEGWFNVEEHPKAIFSGALKGWSGTGLGTVEGQLTIRGVTKPATFSILLDCEDLRQCPKDQVGFMGEIELSRSEFGMTEMRALVRDKVQLTFAGSLVAK</sequence>
<dbReference type="PANTHER" id="PTHR34406">
    <property type="entry name" value="PROTEIN YCEI"/>
    <property type="match status" value="1"/>
</dbReference>
<reference evidence="3 4" key="1">
    <citation type="submission" date="2020-05" db="EMBL/GenBank/DDBJ databases">
        <title>Parvularcula mediterraneae sp. nov., isolated from polypropylene straw from shallow seawater of the seashore of Laganas in Zakynthos island, Greece.</title>
        <authorList>
            <person name="Szabo I."/>
            <person name="Al-Omari J."/>
            <person name="Rado J."/>
            <person name="Szerdahelyi G.S."/>
        </authorList>
    </citation>
    <scope>NUCLEOTIDE SEQUENCE [LARGE SCALE GENOMIC DNA]</scope>
    <source>
        <strain evidence="3 4">ZS-1/3</strain>
    </source>
</reference>
<keyword evidence="1" id="KW-0732">Signal</keyword>
<dbReference type="Gene3D" id="2.40.128.110">
    <property type="entry name" value="Lipid/polyisoprenoid-binding, YceI-like"/>
    <property type="match status" value="1"/>
</dbReference>
<feature type="signal peptide" evidence="1">
    <location>
        <begin position="1"/>
        <end position="27"/>
    </location>
</feature>
<dbReference type="Proteomes" id="UP000536835">
    <property type="component" value="Unassembled WGS sequence"/>
</dbReference>
<evidence type="ECO:0000313" key="4">
    <source>
        <dbReference type="Proteomes" id="UP000536835"/>
    </source>
</evidence>
<dbReference type="SUPFAM" id="SSF101874">
    <property type="entry name" value="YceI-like"/>
    <property type="match status" value="1"/>
</dbReference>
<dbReference type="Pfam" id="PF04264">
    <property type="entry name" value="YceI"/>
    <property type="match status" value="1"/>
</dbReference>
<feature type="domain" description="Lipid/polyisoprenoid-binding YceI-like" evidence="2">
    <location>
        <begin position="42"/>
        <end position="205"/>
    </location>
</feature>
<evidence type="ECO:0000259" key="2">
    <source>
        <dbReference type="SMART" id="SM00867"/>
    </source>
</evidence>
<evidence type="ECO:0000256" key="1">
    <source>
        <dbReference type="SAM" id="SignalP"/>
    </source>
</evidence>
<dbReference type="EMBL" id="JABFCX010000003">
    <property type="protein sequence ID" value="NNU17238.1"/>
    <property type="molecule type" value="Genomic_DNA"/>
</dbReference>
<protein>
    <submittedName>
        <fullName evidence="3">YceI family protein</fullName>
    </submittedName>
</protein>
<accession>A0A7Y3RND6</accession>
<evidence type="ECO:0000313" key="3">
    <source>
        <dbReference type="EMBL" id="NNU17238.1"/>
    </source>
</evidence>
<dbReference type="RefSeq" id="WP_173200465.1">
    <property type="nucleotide sequence ID" value="NZ_JABFCX010000003.1"/>
</dbReference>